<evidence type="ECO:0000256" key="5">
    <source>
        <dbReference type="ARBA" id="ARBA00022839"/>
    </source>
</evidence>
<evidence type="ECO:0000256" key="4">
    <source>
        <dbReference type="ARBA" id="ARBA00022801"/>
    </source>
</evidence>
<dbReference type="InterPro" id="IPR012337">
    <property type="entry name" value="RNaseH-like_sf"/>
</dbReference>
<dbReference type="CDD" id="cd06142">
    <property type="entry name" value="RNaseD_exo"/>
    <property type="match status" value="1"/>
</dbReference>
<dbReference type="InterPro" id="IPR048579">
    <property type="entry name" value="RNAseD_HRDC_C"/>
</dbReference>
<dbReference type="EMBL" id="QYYH01000006">
    <property type="protein sequence ID" value="RJY19250.1"/>
    <property type="molecule type" value="Genomic_DNA"/>
</dbReference>
<dbReference type="Pfam" id="PF21293">
    <property type="entry name" value="RNAseD_HRDC_C"/>
    <property type="match status" value="1"/>
</dbReference>
<dbReference type="InterPro" id="IPR010997">
    <property type="entry name" value="HRDC-like_sf"/>
</dbReference>
<dbReference type="EC" id="3.1.13.5" evidence="6"/>
<dbReference type="AlphaFoldDB" id="A0A3A6U1D7"/>
<keyword evidence="3 6" id="KW-0540">Nuclease</keyword>
<dbReference type="GO" id="GO:0033890">
    <property type="term" value="F:ribonuclease D activity"/>
    <property type="evidence" value="ECO:0007669"/>
    <property type="project" value="UniProtKB-UniRule"/>
</dbReference>
<dbReference type="Gene3D" id="1.10.150.80">
    <property type="entry name" value="HRDC domain"/>
    <property type="match status" value="2"/>
</dbReference>
<keyword evidence="1 6" id="KW-0963">Cytoplasm</keyword>
<reference evidence="8 9" key="1">
    <citation type="submission" date="2018-09" db="EMBL/GenBank/DDBJ databases">
        <title>Phylogeny of the Shewanellaceae, and recommendation for two new genera, Pseudoshewanella and Parashewanella.</title>
        <authorList>
            <person name="Wang G."/>
        </authorList>
    </citation>
    <scope>NUCLEOTIDE SEQUENCE [LARGE SCALE GENOMIC DNA]</scope>
    <source>
        <strain evidence="8 9">KCTC 22492</strain>
    </source>
</reference>
<dbReference type="InterPro" id="IPR006292">
    <property type="entry name" value="RNase_D"/>
</dbReference>
<name>A0A3A6U1D7_9GAMM</name>
<keyword evidence="2 6" id="KW-0819">tRNA processing</keyword>
<gene>
    <name evidence="6 8" type="primary">rnd</name>
    <name evidence="8" type="ORF">D5R81_01560</name>
</gene>
<dbReference type="Pfam" id="PF01612">
    <property type="entry name" value="DNA_pol_A_exo1"/>
    <property type="match status" value="1"/>
</dbReference>
<organism evidence="8 9">
    <name type="scientific">Parashewanella spongiae</name>
    <dbReference type="NCBI Taxonomy" id="342950"/>
    <lineage>
        <taxon>Bacteria</taxon>
        <taxon>Pseudomonadati</taxon>
        <taxon>Pseudomonadota</taxon>
        <taxon>Gammaproteobacteria</taxon>
        <taxon>Alteromonadales</taxon>
        <taxon>Shewanellaceae</taxon>
        <taxon>Parashewanella</taxon>
    </lineage>
</organism>
<dbReference type="NCBIfam" id="TIGR01388">
    <property type="entry name" value="rnd"/>
    <property type="match status" value="1"/>
</dbReference>
<comment type="function">
    <text evidence="6">Exonuclease involved in the 3' processing of various precursor tRNAs. Initiates hydrolysis at the 3'-terminus of an RNA molecule and releases 5'-mononucleotides.</text>
</comment>
<evidence type="ECO:0000256" key="6">
    <source>
        <dbReference type="HAMAP-Rule" id="MF_01899"/>
    </source>
</evidence>
<comment type="caution">
    <text evidence="8">The sequence shown here is derived from an EMBL/GenBank/DDBJ whole genome shotgun (WGS) entry which is preliminary data.</text>
</comment>
<dbReference type="SUPFAM" id="SSF47819">
    <property type="entry name" value="HRDC-like"/>
    <property type="match status" value="2"/>
</dbReference>
<evidence type="ECO:0000256" key="3">
    <source>
        <dbReference type="ARBA" id="ARBA00022722"/>
    </source>
</evidence>
<dbReference type="GO" id="GO:0003676">
    <property type="term" value="F:nucleic acid binding"/>
    <property type="evidence" value="ECO:0007669"/>
    <property type="project" value="InterPro"/>
</dbReference>
<comment type="similarity">
    <text evidence="6">Belongs to the RNase D family.</text>
</comment>
<proteinExistence type="inferred from homology"/>
<comment type="cofactor">
    <cofactor evidence="6">
        <name>a divalent metal cation</name>
        <dbReference type="ChEBI" id="CHEBI:60240"/>
    </cofactor>
</comment>
<keyword evidence="9" id="KW-1185">Reference proteome</keyword>
<evidence type="ECO:0000313" key="9">
    <source>
        <dbReference type="Proteomes" id="UP000273022"/>
    </source>
</evidence>
<dbReference type="InterPro" id="IPR044876">
    <property type="entry name" value="HRDC_dom_sf"/>
</dbReference>
<dbReference type="SMART" id="SM00474">
    <property type="entry name" value="35EXOc"/>
    <property type="match status" value="1"/>
</dbReference>
<comment type="catalytic activity">
    <reaction evidence="6">
        <text>Exonucleolytic cleavage that removes extra residues from the 3'-terminus of tRNA to produce 5'-mononucleotides.</text>
        <dbReference type="EC" id="3.1.13.5"/>
    </reaction>
</comment>
<dbReference type="InterPro" id="IPR002562">
    <property type="entry name" value="3'-5'_exonuclease_dom"/>
</dbReference>
<dbReference type="OrthoDB" id="9800549at2"/>
<accession>A0A3A6U1D7</accession>
<dbReference type="SUPFAM" id="SSF53098">
    <property type="entry name" value="Ribonuclease H-like"/>
    <property type="match status" value="1"/>
</dbReference>
<evidence type="ECO:0000313" key="8">
    <source>
        <dbReference type="EMBL" id="RJY19250.1"/>
    </source>
</evidence>
<keyword evidence="4 6" id="KW-0378">Hydrolase</keyword>
<dbReference type="InterPro" id="IPR036397">
    <property type="entry name" value="RNaseH_sf"/>
</dbReference>
<dbReference type="HAMAP" id="MF_01899">
    <property type="entry name" value="RNase_D"/>
    <property type="match status" value="1"/>
</dbReference>
<dbReference type="GO" id="GO:0042780">
    <property type="term" value="P:tRNA 3'-end processing"/>
    <property type="evidence" value="ECO:0007669"/>
    <property type="project" value="UniProtKB-UniRule"/>
</dbReference>
<dbReference type="SMART" id="SM00341">
    <property type="entry name" value="HRDC"/>
    <property type="match status" value="1"/>
</dbReference>
<keyword evidence="5 6" id="KW-0269">Exonuclease</keyword>
<dbReference type="InterPro" id="IPR002121">
    <property type="entry name" value="HRDC_dom"/>
</dbReference>
<sequence>MITKQNQLDEFVESCKNCKVLALDTEFVRTRSYYAKLGLIQVFDGNTLALIDPITELNLTDFWSLLVDESIIKLLHSASEDLEIFAHYGKVQPVPYFDSQIAASLIGMGHGLGYAKLIETCLGITLDKGESRTDWIKRPLSDKQLHYAANDVFYLYHVFSYLETRLREINRLEWLYEEGEFLCKGRLEEIDYENAYLKVKNGFQLQRMQLAYLKPLATWRLKTAVKRDLALGFVVKDHALIAISKRAPQNLSDLSNIRELLDSEKRKHGHAIVECMINADIEQLPQAIDVIAFRPDYKSCFKLIKAALSQISEDHNIPMEFIGSKRYIHQYLNWLWSDKKHEKPRVLTGWRQEVIEPRLSQIQF</sequence>
<dbReference type="GO" id="GO:0000166">
    <property type="term" value="F:nucleotide binding"/>
    <property type="evidence" value="ECO:0007669"/>
    <property type="project" value="InterPro"/>
</dbReference>
<evidence type="ECO:0000256" key="1">
    <source>
        <dbReference type="ARBA" id="ARBA00022490"/>
    </source>
</evidence>
<dbReference type="Gene3D" id="3.30.420.10">
    <property type="entry name" value="Ribonuclease H-like superfamily/Ribonuclease H"/>
    <property type="match status" value="1"/>
</dbReference>
<feature type="domain" description="HRDC" evidence="7">
    <location>
        <begin position="206"/>
        <end position="286"/>
    </location>
</feature>
<dbReference type="Pfam" id="PF00570">
    <property type="entry name" value="HRDC"/>
    <property type="match status" value="1"/>
</dbReference>
<dbReference type="PANTHER" id="PTHR47649:SF1">
    <property type="entry name" value="RIBONUCLEASE D"/>
    <property type="match status" value="1"/>
</dbReference>
<comment type="subcellular location">
    <subcellularLocation>
        <location evidence="6">Cytoplasm</location>
    </subcellularLocation>
</comment>
<evidence type="ECO:0000259" key="7">
    <source>
        <dbReference type="PROSITE" id="PS50967"/>
    </source>
</evidence>
<dbReference type="Proteomes" id="UP000273022">
    <property type="component" value="Unassembled WGS sequence"/>
</dbReference>
<dbReference type="GO" id="GO:0008408">
    <property type="term" value="F:3'-5' exonuclease activity"/>
    <property type="evidence" value="ECO:0007669"/>
    <property type="project" value="InterPro"/>
</dbReference>
<dbReference type="PROSITE" id="PS50967">
    <property type="entry name" value="HRDC"/>
    <property type="match status" value="1"/>
</dbReference>
<protein>
    <recommendedName>
        <fullName evidence="6">Ribonuclease D</fullName>
        <shortName evidence="6">RNase D</shortName>
        <ecNumber evidence="6">3.1.13.5</ecNumber>
    </recommendedName>
</protein>
<dbReference type="PANTHER" id="PTHR47649">
    <property type="entry name" value="RIBONUCLEASE D"/>
    <property type="match status" value="1"/>
</dbReference>
<dbReference type="GO" id="GO:0005737">
    <property type="term" value="C:cytoplasm"/>
    <property type="evidence" value="ECO:0007669"/>
    <property type="project" value="UniProtKB-SubCell"/>
</dbReference>
<dbReference type="InterPro" id="IPR051086">
    <property type="entry name" value="RNase_D-like"/>
</dbReference>
<evidence type="ECO:0000256" key="2">
    <source>
        <dbReference type="ARBA" id="ARBA00022694"/>
    </source>
</evidence>